<feature type="compositionally biased region" description="Polar residues" evidence="1">
    <location>
        <begin position="97"/>
        <end position="114"/>
    </location>
</feature>
<evidence type="ECO:0000259" key="2">
    <source>
        <dbReference type="Pfam" id="PF10382"/>
    </source>
</evidence>
<feature type="domain" description="5'-3' DNA helicase ZGRF1-like N-terminal" evidence="2">
    <location>
        <begin position="163"/>
        <end position="241"/>
    </location>
</feature>
<reference evidence="3" key="1">
    <citation type="journal article" date="2023" name="Plant J.">
        <title>Genome sequences and population genomics provide insights into the demographic history, inbreeding, and mutation load of two 'living fossil' tree species of Dipteronia.</title>
        <authorList>
            <person name="Feng Y."/>
            <person name="Comes H.P."/>
            <person name="Chen J."/>
            <person name="Zhu S."/>
            <person name="Lu R."/>
            <person name="Zhang X."/>
            <person name="Li P."/>
            <person name="Qiu J."/>
            <person name="Olsen K.M."/>
            <person name="Qiu Y."/>
        </authorList>
    </citation>
    <scope>NUCLEOTIDE SEQUENCE</scope>
    <source>
        <strain evidence="3">NBL</strain>
    </source>
</reference>
<keyword evidence="4" id="KW-1185">Reference proteome</keyword>
<dbReference type="PANTHER" id="PTHR28535:SF1">
    <property type="entry name" value="PROTEIN ZGRF1"/>
    <property type="match status" value="1"/>
</dbReference>
<feature type="compositionally biased region" description="Polar residues" evidence="1">
    <location>
        <begin position="282"/>
        <end position="301"/>
    </location>
</feature>
<feature type="region of interest" description="Disordered" evidence="1">
    <location>
        <begin position="279"/>
        <end position="301"/>
    </location>
</feature>
<dbReference type="Proteomes" id="UP001281410">
    <property type="component" value="Unassembled WGS sequence"/>
</dbReference>
<evidence type="ECO:0000256" key="1">
    <source>
        <dbReference type="SAM" id="MobiDB-lite"/>
    </source>
</evidence>
<feature type="region of interest" description="Disordered" evidence="1">
    <location>
        <begin position="539"/>
        <end position="579"/>
    </location>
</feature>
<dbReference type="GO" id="GO:0005634">
    <property type="term" value="C:nucleus"/>
    <property type="evidence" value="ECO:0007669"/>
    <property type="project" value="TreeGrafter"/>
</dbReference>
<gene>
    <name evidence="3" type="ORF">Dsin_007964</name>
</gene>
<dbReference type="PANTHER" id="PTHR28535">
    <property type="entry name" value="ZINC FINGER GRF-TYPE CONTAINING 1"/>
    <property type="match status" value="1"/>
</dbReference>
<dbReference type="AlphaFoldDB" id="A0AAE0B2H1"/>
<sequence>MEDSKRRWCVTYTKHIKQKRKVYQDGFIDLHISTNKVKLYDDCEKLLECRILKTDEIISCGETLTFNAYFVDVGDPEGDHKPIRDLNLQGRDKKVSEQPNLSRRQRFGNKSFSSDGKIDGEKKKAQPNCTSPSQKVIREFKKRELEKYGTPQSSTDTKETKTTEWHVLYTTQLTQKAKKYHDGFVRLKICGSQGRQILLFDETRKLLDSRFLKRDEVIKSSESVAFDGHLVEIGELEENREPLADLNVHRNNSNIAGKAEALHRQQNYIKNINSDGKEFKNSEVSQYGPPQSGPDTKNSSTNEWQVMYTTQVTQKAKKYHDGSLRLAIIGSFQRQVMLYDDGRKILNSRFLKKDEVIRSGESISFDAHLVDIGEPQELPLQMDVNLEGFNSNVVQKTEIMHKQQNELRAYKSVVKGNSQNTACSSKNAESTFSISGEVKKSIPANNPLRDASQILSILQRPMTVNSIDAGCTDNSRTKSIKEVEVSDVVDHKSCKNLTVGRPNEDTETGNCPDLMSSVAKPTCNGSQISKDYEIGNFNQSQLDVKAGDKSNEEVDERKSSEKLNTSSKMEEFPSFDLGF</sequence>
<dbReference type="InterPro" id="IPR018838">
    <property type="entry name" value="ZGRF1-like_N"/>
</dbReference>
<comment type="caution">
    <text evidence="3">The sequence shown here is derived from an EMBL/GenBank/DDBJ whole genome shotgun (WGS) entry which is preliminary data.</text>
</comment>
<dbReference type="Pfam" id="PF10382">
    <property type="entry name" value="ZGRF1-like_N"/>
    <property type="match status" value="3"/>
</dbReference>
<evidence type="ECO:0000313" key="3">
    <source>
        <dbReference type="EMBL" id="KAK3228102.1"/>
    </source>
</evidence>
<evidence type="ECO:0000313" key="4">
    <source>
        <dbReference type="Proteomes" id="UP001281410"/>
    </source>
</evidence>
<feature type="region of interest" description="Disordered" evidence="1">
    <location>
        <begin position="81"/>
        <end position="133"/>
    </location>
</feature>
<feature type="compositionally biased region" description="Basic and acidic residues" evidence="1">
    <location>
        <begin position="545"/>
        <end position="561"/>
    </location>
</feature>
<dbReference type="GO" id="GO:0006302">
    <property type="term" value="P:double-strand break repair"/>
    <property type="evidence" value="ECO:0007669"/>
    <property type="project" value="TreeGrafter"/>
</dbReference>
<protein>
    <recommendedName>
        <fullName evidence="2">5'-3' DNA helicase ZGRF1-like N-terminal domain-containing protein</fullName>
    </recommendedName>
</protein>
<dbReference type="EMBL" id="JANJYJ010000002">
    <property type="protein sequence ID" value="KAK3228102.1"/>
    <property type="molecule type" value="Genomic_DNA"/>
</dbReference>
<accession>A0AAE0B2H1</accession>
<organism evidence="3 4">
    <name type="scientific">Dipteronia sinensis</name>
    <dbReference type="NCBI Taxonomy" id="43782"/>
    <lineage>
        <taxon>Eukaryota</taxon>
        <taxon>Viridiplantae</taxon>
        <taxon>Streptophyta</taxon>
        <taxon>Embryophyta</taxon>
        <taxon>Tracheophyta</taxon>
        <taxon>Spermatophyta</taxon>
        <taxon>Magnoliopsida</taxon>
        <taxon>eudicotyledons</taxon>
        <taxon>Gunneridae</taxon>
        <taxon>Pentapetalae</taxon>
        <taxon>rosids</taxon>
        <taxon>malvids</taxon>
        <taxon>Sapindales</taxon>
        <taxon>Sapindaceae</taxon>
        <taxon>Hippocastanoideae</taxon>
        <taxon>Acereae</taxon>
        <taxon>Dipteronia</taxon>
    </lineage>
</organism>
<feature type="domain" description="5'-3' DNA helicase ZGRF1-like N-terminal" evidence="2">
    <location>
        <begin position="7"/>
        <end position="78"/>
    </location>
</feature>
<dbReference type="InterPro" id="IPR052800">
    <property type="entry name" value="DNA_Repair_Helicase_ZGRF1"/>
</dbReference>
<name>A0AAE0B2H1_9ROSI</name>
<proteinExistence type="predicted"/>
<dbReference type="GO" id="GO:0035861">
    <property type="term" value="C:site of double-strand break"/>
    <property type="evidence" value="ECO:0007669"/>
    <property type="project" value="TreeGrafter"/>
</dbReference>
<feature type="compositionally biased region" description="Basic and acidic residues" evidence="1">
    <location>
        <begin position="81"/>
        <end position="96"/>
    </location>
</feature>
<feature type="domain" description="5'-3' DNA helicase ZGRF1-like N-terminal" evidence="2">
    <location>
        <begin position="303"/>
        <end position="375"/>
    </location>
</feature>